<protein>
    <submittedName>
        <fullName evidence="2">Uncharacterized protein</fullName>
    </submittedName>
</protein>
<gene>
    <name evidence="2" type="ORF">E1292_36025</name>
</gene>
<feature type="region of interest" description="Disordered" evidence="1">
    <location>
        <begin position="46"/>
        <end position="65"/>
    </location>
</feature>
<sequence>MDLEALLDDLDLSTSIRRLTGAAMFELHGEETIGLAPMVFSDGPSGVRGAEFSGGRPPRRGNAAA</sequence>
<dbReference type="RefSeq" id="WP_132601780.1">
    <property type="nucleotide sequence ID" value="NZ_SMKO01000144.1"/>
</dbReference>
<evidence type="ECO:0000313" key="2">
    <source>
        <dbReference type="EMBL" id="TDC98018.1"/>
    </source>
</evidence>
<dbReference type="Proteomes" id="UP000295258">
    <property type="component" value="Unassembled WGS sequence"/>
</dbReference>
<accession>A0A4R4UZ32</accession>
<dbReference type="AlphaFoldDB" id="A0A4R4UZ32"/>
<evidence type="ECO:0000256" key="1">
    <source>
        <dbReference type="SAM" id="MobiDB-lite"/>
    </source>
</evidence>
<comment type="caution">
    <text evidence="2">The sequence shown here is derived from an EMBL/GenBank/DDBJ whole genome shotgun (WGS) entry which is preliminary data.</text>
</comment>
<keyword evidence="3" id="KW-1185">Reference proteome</keyword>
<reference evidence="2 3" key="1">
    <citation type="submission" date="2019-03" db="EMBL/GenBank/DDBJ databases">
        <title>Draft genome sequences of novel Actinobacteria.</title>
        <authorList>
            <person name="Sahin N."/>
            <person name="Ay H."/>
            <person name="Saygin H."/>
        </authorList>
    </citation>
    <scope>NUCLEOTIDE SEQUENCE [LARGE SCALE GENOMIC DNA]</scope>
    <source>
        <strain evidence="2 3">KC310</strain>
    </source>
</reference>
<name>A0A4R4UZ32_9ACTN</name>
<dbReference type="EMBL" id="SMKO01000144">
    <property type="protein sequence ID" value="TDC98018.1"/>
    <property type="molecule type" value="Genomic_DNA"/>
</dbReference>
<proteinExistence type="predicted"/>
<evidence type="ECO:0000313" key="3">
    <source>
        <dbReference type="Proteomes" id="UP000295258"/>
    </source>
</evidence>
<organism evidence="2 3">
    <name type="scientific">Nonomuraea deserti</name>
    <dbReference type="NCBI Taxonomy" id="1848322"/>
    <lineage>
        <taxon>Bacteria</taxon>
        <taxon>Bacillati</taxon>
        <taxon>Actinomycetota</taxon>
        <taxon>Actinomycetes</taxon>
        <taxon>Streptosporangiales</taxon>
        <taxon>Streptosporangiaceae</taxon>
        <taxon>Nonomuraea</taxon>
    </lineage>
</organism>